<gene>
    <name evidence="7" type="ORF">DNFV4_03699</name>
</gene>
<name>A0AA86N1V1_9BACT</name>
<evidence type="ECO:0000259" key="6">
    <source>
        <dbReference type="Pfam" id="PF00535"/>
    </source>
</evidence>
<evidence type="ECO:0000256" key="1">
    <source>
        <dbReference type="ARBA" id="ARBA00004236"/>
    </source>
</evidence>
<keyword evidence="3" id="KW-0328">Glycosyltransferase</keyword>
<dbReference type="InterPro" id="IPR029044">
    <property type="entry name" value="Nucleotide-diphossugar_trans"/>
</dbReference>
<dbReference type="Gene3D" id="3.90.550.10">
    <property type="entry name" value="Spore Coat Polysaccharide Biosynthesis Protein SpsA, Chain A"/>
    <property type="match status" value="1"/>
</dbReference>
<accession>A0AA86N1V1</accession>
<feature type="domain" description="Glycosyltransferase 2-like" evidence="6">
    <location>
        <begin position="4"/>
        <end position="141"/>
    </location>
</feature>
<dbReference type="Proteomes" id="UP001179121">
    <property type="component" value="Chromosome"/>
</dbReference>
<dbReference type="CDD" id="cd02522">
    <property type="entry name" value="GT_2_like_a"/>
    <property type="match status" value="1"/>
</dbReference>
<reference evidence="7" key="1">
    <citation type="submission" date="2022-10" db="EMBL/GenBank/DDBJ databases">
        <authorList>
            <person name="Koch H."/>
        </authorList>
    </citation>
    <scope>NUCLEOTIDE SEQUENCE</scope>
    <source>
        <strain evidence="7">DNF</strain>
    </source>
</reference>
<comment type="subcellular location">
    <subcellularLocation>
        <location evidence="1">Cell membrane</location>
    </subcellularLocation>
</comment>
<dbReference type="SUPFAM" id="SSF53448">
    <property type="entry name" value="Nucleotide-diphospho-sugar transferases"/>
    <property type="match status" value="1"/>
</dbReference>
<dbReference type="PANTHER" id="PTHR43646:SF2">
    <property type="entry name" value="GLYCOSYLTRANSFERASE 2-LIKE DOMAIN-CONTAINING PROTEIN"/>
    <property type="match status" value="1"/>
</dbReference>
<dbReference type="GO" id="GO:0016757">
    <property type="term" value="F:glycosyltransferase activity"/>
    <property type="evidence" value="ECO:0007669"/>
    <property type="project" value="UniProtKB-KW"/>
</dbReference>
<keyword evidence="5" id="KW-0472">Membrane</keyword>
<dbReference type="RefSeq" id="WP_289270324.1">
    <property type="nucleotide sequence ID" value="NZ_OX365700.1"/>
</dbReference>
<dbReference type="InterPro" id="IPR001173">
    <property type="entry name" value="Glyco_trans_2-like"/>
</dbReference>
<dbReference type="Pfam" id="PF00535">
    <property type="entry name" value="Glycos_transf_2"/>
    <property type="match status" value="1"/>
</dbReference>
<evidence type="ECO:0000313" key="7">
    <source>
        <dbReference type="EMBL" id="CAI4033263.1"/>
    </source>
</evidence>
<evidence type="ECO:0000256" key="2">
    <source>
        <dbReference type="ARBA" id="ARBA00022475"/>
    </source>
</evidence>
<evidence type="ECO:0000256" key="5">
    <source>
        <dbReference type="ARBA" id="ARBA00023136"/>
    </source>
</evidence>
<dbReference type="NCBIfam" id="TIGR04283">
    <property type="entry name" value="glyco_like_mftF"/>
    <property type="match status" value="1"/>
</dbReference>
<dbReference type="GO" id="GO:0005886">
    <property type="term" value="C:plasma membrane"/>
    <property type="evidence" value="ECO:0007669"/>
    <property type="project" value="UniProtKB-SubCell"/>
</dbReference>
<organism evidence="7 8">
    <name type="scientific">Nitrospira tepida</name>
    <dbReference type="NCBI Taxonomy" id="2973512"/>
    <lineage>
        <taxon>Bacteria</taxon>
        <taxon>Pseudomonadati</taxon>
        <taxon>Nitrospirota</taxon>
        <taxon>Nitrospiria</taxon>
        <taxon>Nitrospirales</taxon>
        <taxon>Nitrospiraceae</taxon>
        <taxon>Nitrospira</taxon>
    </lineage>
</organism>
<proteinExistence type="predicted"/>
<keyword evidence="8" id="KW-1185">Reference proteome</keyword>
<protein>
    <submittedName>
        <fullName evidence="7">Glycosyltransferase</fullName>
    </submittedName>
</protein>
<keyword evidence="4" id="KW-0808">Transferase</keyword>
<dbReference type="InterPro" id="IPR026461">
    <property type="entry name" value="Trfase_2_rSAM/seldom_assoc"/>
</dbReference>
<evidence type="ECO:0000256" key="3">
    <source>
        <dbReference type="ARBA" id="ARBA00022676"/>
    </source>
</evidence>
<dbReference type="PANTHER" id="PTHR43646">
    <property type="entry name" value="GLYCOSYLTRANSFERASE"/>
    <property type="match status" value="1"/>
</dbReference>
<dbReference type="KEGG" id="nti:DNFV4_03699"/>
<dbReference type="EMBL" id="OX365700">
    <property type="protein sequence ID" value="CAI4033263.1"/>
    <property type="molecule type" value="Genomic_DNA"/>
</dbReference>
<sequence length="236" mass="26041">MTITVVMPVLNEAQALAVTLPHTLSLGFDELILVDGGSTDGTIERAQAAVATRSPHHGPCSLTIIEALAGRAGQLNAGAAAAQGKVLLFLHADTLLPSDARREITKALADPSVVAGRFDVRFDRDTLLSRTIARMMNLRSRWTGMMTGDQALFLRSETFRSLGGFAAIPLMEDLELSRRLKHMGKVASLRAQVVTSYRRWAHCGPIRTIVRMWGLRLLYWLGVSPHRLARYYRPVR</sequence>
<evidence type="ECO:0000256" key="4">
    <source>
        <dbReference type="ARBA" id="ARBA00022679"/>
    </source>
</evidence>
<evidence type="ECO:0000313" key="8">
    <source>
        <dbReference type="Proteomes" id="UP001179121"/>
    </source>
</evidence>
<keyword evidence="2" id="KW-1003">Cell membrane</keyword>
<dbReference type="AlphaFoldDB" id="A0AA86N1V1"/>